<dbReference type="PROSITE" id="PS50931">
    <property type="entry name" value="HTH_LYSR"/>
    <property type="match status" value="1"/>
</dbReference>
<dbReference type="PANTHER" id="PTHR30118:SF15">
    <property type="entry name" value="TRANSCRIPTIONAL REGULATORY PROTEIN"/>
    <property type="match status" value="1"/>
</dbReference>
<gene>
    <name evidence="6" type="ORF">FHS31_000157</name>
</gene>
<dbReference type="Pfam" id="PF03466">
    <property type="entry name" value="LysR_substrate"/>
    <property type="match status" value="1"/>
</dbReference>
<keyword evidence="2" id="KW-0805">Transcription regulation</keyword>
<keyword evidence="4" id="KW-0804">Transcription</keyword>
<sequence length="306" mass="33576">MSLRSINQNLLPVLLALLRERNVTVAARSLGLTQPAVSKSLIQLRAILGDELLVRSGRGLALTKRGEELLDPVAQICESLDQLWQARIFDPAKSRRQFIIAGTDYCPMLLVPALVDTLRAQAPGVSMRFVDLVPDALMDDRADIDFAMTPDFMLSQQLRDATGIMRLFDDDFVAVVAKGHPLSADGASPPKDMSDTPSILFGNNDPLLPKDLRGTMPLTVPSPTLAVVQQLTTLPLLALMTGTVAIVPRRLIDLLIPTLPLHIIEGIVPEREVTVVLAWHKRRDGDADHRWFRDLIATHLGDTSLG</sequence>
<feature type="domain" description="HTH lysR-type" evidence="5">
    <location>
        <begin position="6"/>
        <end position="63"/>
    </location>
</feature>
<dbReference type="Gene3D" id="3.40.190.10">
    <property type="entry name" value="Periplasmic binding protein-like II"/>
    <property type="match status" value="2"/>
</dbReference>
<name>A0ABX0TPM3_9SPHN</name>
<dbReference type="CDD" id="cd08417">
    <property type="entry name" value="PBP2_Nitroaromatics_like"/>
    <property type="match status" value="1"/>
</dbReference>
<evidence type="ECO:0000256" key="2">
    <source>
        <dbReference type="ARBA" id="ARBA00023015"/>
    </source>
</evidence>
<keyword evidence="3 6" id="KW-0238">DNA-binding</keyword>
<comment type="caution">
    <text evidence="6">The sequence shown here is derived from an EMBL/GenBank/DDBJ whole genome shotgun (WGS) entry which is preliminary data.</text>
</comment>
<dbReference type="EMBL" id="JAAOZC010000001">
    <property type="protein sequence ID" value="NIJ06575.1"/>
    <property type="molecule type" value="Genomic_DNA"/>
</dbReference>
<dbReference type="SUPFAM" id="SSF46785">
    <property type="entry name" value="Winged helix' DNA-binding domain"/>
    <property type="match status" value="1"/>
</dbReference>
<dbReference type="RefSeq" id="WP_167071101.1">
    <property type="nucleotide sequence ID" value="NZ_JAAOZC010000001.1"/>
</dbReference>
<comment type="similarity">
    <text evidence="1">Belongs to the LysR transcriptional regulatory family.</text>
</comment>
<evidence type="ECO:0000313" key="6">
    <source>
        <dbReference type="EMBL" id="NIJ06575.1"/>
    </source>
</evidence>
<keyword evidence="7" id="KW-1185">Reference proteome</keyword>
<evidence type="ECO:0000259" key="5">
    <source>
        <dbReference type="PROSITE" id="PS50931"/>
    </source>
</evidence>
<organism evidence="6 7">
    <name type="scientific">Sphingomonas vulcanisoli</name>
    <dbReference type="NCBI Taxonomy" id="1658060"/>
    <lineage>
        <taxon>Bacteria</taxon>
        <taxon>Pseudomonadati</taxon>
        <taxon>Pseudomonadota</taxon>
        <taxon>Alphaproteobacteria</taxon>
        <taxon>Sphingomonadales</taxon>
        <taxon>Sphingomonadaceae</taxon>
        <taxon>Sphingomonas</taxon>
    </lineage>
</organism>
<evidence type="ECO:0000313" key="7">
    <source>
        <dbReference type="Proteomes" id="UP000727456"/>
    </source>
</evidence>
<dbReference type="InterPro" id="IPR036390">
    <property type="entry name" value="WH_DNA-bd_sf"/>
</dbReference>
<evidence type="ECO:0000256" key="4">
    <source>
        <dbReference type="ARBA" id="ARBA00023163"/>
    </source>
</evidence>
<dbReference type="SUPFAM" id="SSF53850">
    <property type="entry name" value="Periplasmic binding protein-like II"/>
    <property type="match status" value="1"/>
</dbReference>
<dbReference type="GO" id="GO:0003677">
    <property type="term" value="F:DNA binding"/>
    <property type="evidence" value="ECO:0007669"/>
    <property type="project" value="UniProtKB-KW"/>
</dbReference>
<dbReference type="Pfam" id="PF00126">
    <property type="entry name" value="HTH_1"/>
    <property type="match status" value="1"/>
</dbReference>
<dbReference type="Proteomes" id="UP000727456">
    <property type="component" value="Unassembled WGS sequence"/>
</dbReference>
<dbReference type="Gene3D" id="1.10.10.10">
    <property type="entry name" value="Winged helix-like DNA-binding domain superfamily/Winged helix DNA-binding domain"/>
    <property type="match status" value="1"/>
</dbReference>
<dbReference type="PRINTS" id="PR00039">
    <property type="entry name" value="HTHLYSR"/>
</dbReference>
<proteinExistence type="inferred from homology"/>
<dbReference type="InterPro" id="IPR037402">
    <property type="entry name" value="YidZ_PBP2"/>
</dbReference>
<accession>A0ABX0TPM3</accession>
<dbReference type="InterPro" id="IPR005119">
    <property type="entry name" value="LysR_subst-bd"/>
</dbReference>
<reference evidence="6 7" key="1">
    <citation type="submission" date="2020-03" db="EMBL/GenBank/DDBJ databases">
        <title>Genomic Encyclopedia of Type Strains, Phase III (KMG-III): the genomes of soil and plant-associated and newly described type strains.</title>
        <authorList>
            <person name="Whitman W."/>
        </authorList>
    </citation>
    <scope>NUCLEOTIDE SEQUENCE [LARGE SCALE GENOMIC DNA]</scope>
    <source>
        <strain evidence="6 7">CECT 8804</strain>
    </source>
</reference>
<dbReference type="PANTHER" id="PTHR30118">
    <property type="entry name" value="HTH-TYPE TRANSCRIPTIONAL REGULATOR LEUO-RELATED"/>
    <property type="match status" value="1"/>
</dbReference>
<evidence type="ECO:0000256" key="1">
    <source>
        <dbReference type="ARBA" id="ARBA00009437"/>
    </source>
</evidence>
<dbReference type="InterPro" id="IPR036388">
    <property type="entry name" value="WH-like_DNA-bd_sf"/>
</dbReference>
<dbReference type="InterPro" id="IPR050389">
    <property type="entry name" value="LysR-type_TF"/>
</dbReference>
<protein>
    <submittedName>
        <fullName evidence="6">DNA-binding transcriptional LysR family regulator</fullName>
    </submittedName>
</protein>
<evidence type="ECO:0000256" key="3">
    <source>
        <dbReference type="ARBA" id="ARBA00023125"/>
    </source>
</evidence>
<dbReference type="InterPro" id="IPR000847">
    <property type="entry name" value="LysR_HTH_N"/>
</dbReference>